<reference evidence="1 2" key="1">
    <citation type="submission" date="2013-11" db="EMBL/GenBank/DDBJ databases">
        <title>The Genome Sequence of Fusobacterium sp. 7_1.</title>
        <authorList>
            <consortium name="The Broad Institute Genome Sequencing Platform"/>
            <person name="Earl A."/>
            <person name="Ward D."/>
            <person name="Feldgarden M."/>
            <person name="Gevers D."/>
            <person name="Strauss J."/>
            <person name="Ambrose C.E."/>
            <person name="Allen-Vercoe E."/>
            <person name="Walker B."/>
            <person name="Young S.K."/>
            <person name="Zeng Q."/>
            <person name="Gargeya S."/>
            <person name="Fitzgerald M."/>
            <person name="Haas B."/>
            <person name="Abouelleil A."/>
            <person name="Alvarado L."/>
            <person name="Arachchi H.M."/>
            <person name="Berlin A.M."/>
            <person name="Chapman S.B."/>
            <person name="Goldberg J."/>
            <person name="Griggs A."/>
            <person name="Gujja S."/>
            <person name="Hansen M."/>
            <person name="Howarth C."/>
            <person name="Imamovic A."/>
            <person name="Larimer J."/>
            <person name="McCowen C."/>
            <person name="Montmayeur A."/>
            <person name="Murphy C."/>
            <person name="Neiman D."/>
            <person name="Pearson M."/>
            <person name="Priest M."/>
            <person name="Roberts A."/>
            <person name="Saif S."/>
            <person name="Shea T."/>
            <person name="Sisk P."/>
            <person name="Sykes S."/>
            <person name="Wortman J."/>
            <person name="Nusbaum C."/>
            <person name="Birren B."/>
        </authorList>
    </citation>
    <scope>NUCLEOTIDE SEQUENCE [LARGE SCALE GENOMIC DNA]</scope>
    <source>
        <strain evidence="1 2">7_1</strain>
    </source>
</reference>
<dbReference type="EMBL" id="CP007062">
    <property type="protein sequence ID" value="EEO42530.1"/>
    <property type="molecule type" value="Genomic_DNA"/>
</dbReference>
<dbReference type="AlphaFoldDB" id="A0A140PT78"/>
<dbReference type="RefSeq" id="WP_008701203.1">
    <property type="nucleotide sequence ID" value="NZ_AKBT01000001.1"/>
</dbReference>
<organism evidence="1">
    <name type="scientific">Fusobacterium animalis 7_1</name>
    <dbReference type="NCBI Taxonomy" id="457405"/>
    <lineage>
        <taxon>Bacteria</taxon>
        <taxon>Fusobacteriati</taxon>
        <taxon>Fusobacteriota</taxon>
        <taxon>Fusobacteriia</taxon>
        <taxon>Fusobacteriales</taxon>
        <taxon>Fusobacteriaceae</taxon>
        <taxon>Fusobacterium</taxon>
    </lineage>
</organism>
<evidence type="ECO:0000313" key="2">
    <source>
        <dbReference type="Proteomes" id="UP000002799"/>
    </source>
</evidence>
<proteinExistence type="predicted"/>
<dbReference type="Proteomes" id="UP000002799">
    <property type="component" value="Chromosome"/>
</dbReference>
<sequence>MAEQTNVYIRIKYKKYGKIYEDDLLEDIDMYDALSDMEYNGLHYEIDNKLVIRANGRNCYTLVYLYLQER</sequence>
<evidence type="ECO:0000313" key="1">
    <source>
        <dbReference type="EMBL" id="EEO42530.1"/>
    </source>
</evidence>
<gene>
    <name evidence="1" type="ORF">FSDG_01089</name>
</gene>
<protein>
    <submittedName>
        <fullName evidence="1">Uncharacterized protein</fullName>
    </submittedName>
</protein>
<name>A0A140PT78_9FUSO</name>
<accession>A0A140PT78</accession>
<dbReference type="HOGENOM" id="CLU_2752016_0_0_0"/>
<dbReference type="KEGG" id="fne:FSDG_01089"/>